<accession>A0A8D9UHI8</accession>
<sequence>MTNDGTISVNYPVTSVNSKDGNVTLNASDVGAVSKSGDTMSGTLTVGSAEIQTNGYVIGTWLRTTANTDLSSTSDKIAVINNGWIYSRTPAQIKSDIGLGSVANERQYSSSNPPPYPVTSVNGMTGAVSISSGVDVVVSKNEPSGLKSGDFWYQIV</sequence>
<protein>
    <submittedName>
        <fullName evidence="1">Uncharacterized protein</fullName>
    </submittedName>
</protein>
<proteinExistence type="predicted"/>
<dbReference type="EMBL" id="BK029940">
    <property type="protein sequence ID" value="DAD55664.1"/>
    <property type="molecule type" value="Genomic_DNA"/>
</dbReference>
<name>A0A8D9UHI8_9VIRU</name>
<evidence type="ECO:0000313" key="1">
    <source>
        <dbReference type="EMBL" id="DAD55664.1"/>
    </source>
</evidence>
<organism evidence="1">
    <name type="scientific">Bacteriophage sp</name>
    <dbReference type="NCBI Taxonomy" id="38018"/>
    <lineage>
        <taxon>Viruses</taxon>
    </lineage>
</organism>
<reference evidence="1" key="1">
    <citation type="journal article" date="2021" name="Proc. Natl. Acad. Sci. U.S.A.">
        <title>A Catalog of Tens of Thousands of Viruses from Human Metagenomes Reveals Hidden Associations with Chronic Diseases.</title>
        <authorList>
            <person name="Tisza M.J."/>
            <person name="Buck C.B."/>
        </authorList>
    </citation>
    <scope>NUCLEOTIDE SEQUENCE</scope>
    <source>
        <strain evidence="1">CtOZu12</strain>
    </source>
</reference>